<dbReference type="AlphaFoldDB" id="A0A2A7HPW8"/>
<evidence type="ECO:0000313" key="3">
    <source>
        <dbReference type="Proteomes" id="UP000220006"/>
    </source>
</evidence>
<gene>
    <name evidence="2" type="ORF">COM96_28105</name>
</gene>
<dbReference type="Gene3D" id="3.90.550.10">
    <property type="entry name" value="Spore Coat Polysaccharide Biosynthesis Protein SpsA, Chain A"/>
    <property type="match status" value="1"/>
</dbReference>
<proteinExistence type="predicted"/>
<sequence length="227" mass="26593">MVSIITCTMREEFMDNVFANYERQIGEDKELIIILNRGTMDFKRWEEKASGYRNVNIYQLGEEYTLGDCLNFAIDQSKYDYIAKFDDDDYYGAAYIIRSIEGFKKPDVSIVGKNSFYMYIKSKRALILANDKEHTYTDWVAGATLVVKKEVFSKVKFRSRNIAEDAFFIEDCKLYGFKMYSTDRFDFTALRRDPNEHTWQVSDEVLLNWGQLVAYTDDFESIVSTNA</sequence>
<reference evidence="2 3" key="1">
    <citation type="submission" date="2017-09" db="EMBL/GenBank/DDBJ databases">
        <title>Large-scale bioinformatics analysis of Bacillus genomes uncovers conserved roles of natural products in bacterial physiology.</title>
        <authorList>
            <consortium name="Agbiome Team Llc"/>
            <person name="Bleich R.M."/>
            <person name="Grubbs K.J."/>
            <person name="Santa Maria K.C."/>
            <person name="Allen S.E."/>
            <person name="Farag S."/>
            <person name="Shank E.A."/>
            <person name="Bowers A."/>
        </authorList>
    </citation>
    <scope>NUCLEOTIDE SEQUENCE [LARGE SCALE GENOMIC DNA]</scope>
    <source>
        <strain evidence="2 3">AFS096845</strain>
    </source>
</reference>
<dbReference type="InterPro" id="IPR029044">
    <property type="entry name" value="Nucleotide-diphossugar_trans"/>
</dbReference>
<dbReference type="SUPFAM" id="SSF53448">
    <property type="entry name" value="Nucleotide-diphospho-sugar transferases"/>
    <property type="match status" value="1"/>
</dbReference>
<dbReference type="Pfam" id="PF00535">
    <property type="entry name" value="Glycos_transf_2"/>
    <property type="match status" value="1"/>
</dbReference>
<protein>
    <submittedName>
        <fullName evidence="2">Glycosyltransferase</fullName>
    </submittedName>
</protein>
<accession>A0A2A7HPW8</accession>
<keyword evidence="2" id="KW-0808">Transferase</keyword>
<dbReference type="RefSeq" id="WP_097906464.1">
    <property type="nucleotide sequence ID" value="NZ_NVLK01000107.1"/>
</dbReference>
<comment type="caution">
    <text evidence="2">The sequence shown here is derived from an EMBL/GenBank/DDBJ whole genome shotgun (WGS) entry which is preliminary data.</text>
</comment>
<name>A0A2A7HPW8_BACCE</name>
<dbReference type="EMBL" id="NVLK01000107">
    <property type="protein sequence ID" value="PEC18903.1"/>
    <property type="molecule type" value="Genomic_DNA"/>
</dbReference>
<dbReference type="GO" id="GO:0016740">
    <property type="term" value="F:transferase activity"/>
    <property type="evidence" value="ECO:0007669"/>
    <property type="project" value="UniProtKB-KW"/>
</dbReference>
<organism evidence="2 3">
    <name type="scientific">Bacillus cereus</name>
    <dbReference type="NCBI Taxonomy" id="1396"/>
    <lineage>
        <taxon>Bacteria</taxon>
        <taxon>Bacillati</taxon>
        <taxon>Bacillota</taxon>
        <taxon>Bacilli</taxon>
        <taxon>Bacillales</taxon>
        <taxon>Bacillaceae</taxon>
        <taxon>Bacillus</taxon>
        <taxon>Bacillus cereus group</taxon>
    </lineage>
</organism>
<feature type="domain" description="Glycosyltransferase 2-like" evidence="1">
    <location>
        <begin position="4"/>
        <end position="112"/>
    </location>
</feature>
<dbReference type="Proteomes" id="UP000220006">
    <property type="component" value="Unassembled WGS sequence"/>
</dbReference>
<dbReference type="CDD" id="cd00761">
    <property type="entry name" value="Glyco_tranf_GTA_type"/>
    <property type="match status" value="1"/>
</dbReference>
<dbReference type="InterPro" id="IPR001173">
    <property type="entry name" value="Glyco_trans_2-like"/>
</dbReference>
<evidence type="ECO:0000313" key="2">
    <source>
        <dbReference type="EMBL" id="PEC18903.1"/>
    </source>
</evidence>
<evidence type="ECO:0000259" key="1">
    <source>
        <dbReference type="Pfam" id="PF00535"/>
    </source>
</evidence>